<dbReference type="EMBL" id="MGFQ01000036">
    <property type="protein sequence ID" value="OGM08771.1"/>
    <property type="molecule type" value="Genomic_DNA"/>
</dbReference>
<comment type="caution">
    <text evidence="2">The sequence shown here is derived from an EMBL/GenBank/DDBJ whole genome shotgun (WGS) entry which is preliminary data.</text>
</comment>
<proteinExistence type="predicted"/>
<dbReference type="AlphaFoldDB" id="A0A1F7X1C4"/>
<organism evidence="2 3">
    <name type="scientific">Candidatus Woesebacteria bacterium RBG_13_36_22</name>
    <dbReference type="NCBI Taxonomy" id="1802478"/>
    <lineage>
        <taxon>Bacteria</taxon>
        <taxon>Candidatus Woeseibacteriota</taxon>
    </lineage>
</organism>
<evidence type="ECO:0000313" key="3">
    <source>
        <dbReference type="Proteomes" id="UP000176939"/>
    </source>
</evidence>
<keyword evidence="1" id="KW-0472">Membrane</keyword>
<dbReference type="Gene3D" id="2.60.40.10">
    <property type="entry name" value="Immunoglobulins"/>
    <property type="match status" value="1"/>
</dbReference>
<evidence type="ECO:0000313" key="2">
    <source>
        <dbReference type="EMBL" id="OGM08771.1"/>
    </source>
</evidence>
<protein>
    <recommendedName>
        <fullName evidence="4">Bacterial Ig-like domain-containing protein</fullName>
    </recommendedName>
</protein>
<dbReference type="InterPro" id="IPR013783">
    <property type="entry name" value="Ig-like_fold"/>
</dbReference>
<name>A0A1F7X1C4_9BACT</name>
<reference evidence="2 3" key="1">
    <citation type="journal article" date="2016" name="Nat. Commun.">
        <title>Thousands of microbial genomes shed light on interconnected biogeochemical processes in an aquifer system.</title>
        <authorList>
            <person name="Anantharaman K."/>
            <person name="Brown C.T."/>
            <person name="Hug L.A."/>
            <person name="Sharon I."/>
            <person name="Castelle C.J."/>
            <person name="Probst A.J."/>
            <person name="Thomas B.C."/>
            <person name="Singh A."/>
            <person name="Wilkins M.J."/>
            <person name="Karaoz U."/>
            <person name="Brodie E.L."/>
            <person name="Williams K.H."/>
            <person name="Hubbard S.S."/>
            <person name="Banfield J.F."/>
        </authorList>
    </citation>
    <scope>NUCLEOTIDE SEQUENCE [LARGE SCALE GENOMIC DNA]</scope>
</reference>
<evidence type="ECO:0000256" key="1">
    <source>
        <dbReference type="SAM" id="Phobius"/>
    </source>
</evidence>
<dbReference type="Proteomes" id="UP000176939">
    <property type="component" value="Unassembled WGS sequence"/>
</dbReference>
<keyword evidence="1" id="KW-1133">Transmembrane helix</keyword>
<accession>A0A1F7X1C4</accession>
<sequence length="379" mass="42444">MPVSQTGYDEIQTLSEKVKVCWETQPSTAVTGIPIQESVFKKEACLIKSIGESAYREIYEGRRIPTQNEHLWFEKCYGQVQKDSVNLLSNDEKIASETESCLKRTLGDALFKKVKSGQTEVPYNLKKSVDICFGIDPQPFEQGTTYKIPETVKECLYNSVGEVRLNEIISGTTQASLEELEKTESCFAKLNEVQKKFLPPPPEQIPFLDENDSVLLIQAKQEKKTVKQEIYGGKLTLSGKATPNTIVSIYIYSDPIVVTTKTDENGDWVYEMQKPLEEGKHVAYALVKSEKSGFIRSSVLNFQVLAAEKEPTPQVFMEEEKGTEVQKKFIYYSIGAVLIVSLVVVAGIYYLQTKRKMKEIDGLTSQGDGKTKPGTGPVD</sequence>
<evidence type="ECO:0008006" key="4">
    <source>
        <dbReference type="Google" id="ProtNLM"/>
    </source>
</evidence>
<feature type="transmembrane region" description="Helical" evidence="1">
    <location>
        <begin position="329"/>
        <end position="351"/>
    </location>
</feature>
<gene>
    <name evidence="2" type="ORF">A2Z67_01840</name>
</gene>
<keyword evidence="1" id="KW-0812">Transmembrane</keyword>